<dbReference type="NCBIfam" id="NF005595">
    <property type="entry name" value="PRK07327.1"/>
    <property type="match status" value="1"/>
</dbReference>
<keyword evidence="3" id="KW-1185">Reference proteome</keyword>
<sequence>MTDRYAKYEQLKFDRPHPRVLRITINSPLKLNAMTARLHWEVSQVWKDVDEDPTVSAAIITGGANSFSAGGDLTHERKVCDDYEMRMQAMRESRDLVYNMINCSKPIVSSARGWAVGAGIAAVMLADVSIVAKDANFSDGHSKIGVAAGDHATILWPLLCGMAKAKYYLLTADNFTGEEAERIGLVSMAVDDAELDDKAVQVASKLAEQAPSALRWTKHTLNHWLRQAAPIFDASLALEFIGFAGPEGKEGIDAFLQKRKASFSPDSPF</sequence>
<evidence type="ECO:0000313" key="2">
    <source>
        <dbReference type="EMBL" id="NMF88557.1"/>
    </source>
</evidence>
<protein>
    <submittedName>
        <fullName evidence="2">Enoyl-CoA hydratase/isomerase family protein</fullName>
    </submittedName>
</protein>
<accession>A0ABX1MTW8</accession>
<dbReference type="EMBL" id="WTVR01000014">
    <property type="protein sequence ID" value="NMF88557.1"/>
    <property type="molecule type" value="Genomic_DNA"/>
</dbReference>
<dbReference type="CDD" id="cd06558">
    <property type="entry name" value="crotonase-like"/>
    <property type="match status" value="1"/>
</dbReference>
<organism evidence="2 3">
    <name type="scientific">Aromatoleum petrolei</name>
    <dbReference type="NCBI Taxonomy" id="76116"/>
    <lineage>
        <taxon>Bacteria</taxon>
        <taxon>Pseudomonadati</taxon>
        <taxon>Pseudomonadota</taxon>
        <taxon>Betaproteobacteria</taxon>
        <taxon>Rhodocyclales</taxon>
        <taxon>Rhodocyclaceae</taxon>
        <taxon>Aromatoleum</taxon>
    </lineage>
</organism>
<dbReference type="RefSeq" id="WP_169205978.1">
    <property type="nucleotide sequence ID" value="NZ_CP059560.1"/>
</dbReference>
<dbReference type="Pfam" id="PF00378">
    <property type="entry name" value="ECH_1"/>
    <property type="match status" value="1"/>
</dbReference>
<gene>
    <name evidence="2" type="ORF">GPA26_08660</name>
</gene>
<dbReference type="PANTHER" id="PTHR43459:SF3">
    <property type="entry name" value="ENOYL-COA HYDRATASE ECHA15 (ENOYL HYDRASE) (UNSATURATED ACYL-COA HYDRATASE) (CROTONASE)-RELATED"/>
    <property type="match status" value="1"/>
</dbReference>
<evidence type="ECO:0000313" key="3">
    <source>
        <dbReference type="Proteomes" id="UP000652074"/>
    </source>
</evidence>
<evidence type="ECO:0000256" key="1">
    <source>
        <dbReference type="ARBA" id="ARBA00005254"/>
    </source>
</evidence>
<name>A0ABX1MTW8_9RHOO</name>
<comment type="caution">
    <text evidence="2">The sequence shown here is derived from an EMBL/GenBank/DDBJ whole genome shotgun (WGS) entry which is preliminary data.</text>
</comment>
<proteinExistence type="inferred from homology"/>
<dbReference type="SUPFAM" id="SSF52096">
    <property type="entry name" value="ClpP/crotonase"/>
    <property type="match status" value="1"/>
</dbReference>
<comment type="similarity">
    <text evidence="1">Belongs to the enoyl-CoA hydratase/isomerase family.</text>
</comment>
<dbReference type="InterPro" id="IPR029045">
    <property type="entry name" value="ClpP/crotonase-like_dom_sf"/>
</dbReference>
<dbReference type="PANTHER" id="PTHR43459">
    <property type="entry name" value="ENOYL-COA HYDRATASE"/>
    <property type="match status" value="1"/>
</dbReference>
<reference evidence="2 3" key="1">
    <citation type="submission" date="2019-12" db="EMBL/GenBank/DDBJ databases">
        <title>Comparative genomics gives insights into the taxonomy of the Azoarcus-Aromatoleum group and reveals separate origins of nif in the plant-associated Azoarcus and non-plant-associated Aromatoleum sub-groups.</title>
        <authorList>
            <person name="Lafos M."/>
            <person name="Maluk M."/>
            <person name="Batista M."/>
            <person name="Junghare M."/>
            <person name="Carmona M."/>
            <person name="Faoro H."/>
            <person name="Cruz L.M."/>
            <person name="Battistoni F."/>
            <person name="De Souza E."/>
            <person name="Pedrosa F."/>
            <person name="Chen W.-M."/>
            <person name="Poole P.S."/>
            <person name="Dixon R.A."/>
            <person name="James E.K."/>
        </authorList>
    </citation>
    <scope>NUCLEOTIDE SEQUENCE [LARGE SCALE GENOMIC DNA]</scope>
    <source>
        <strain evidence="2 3">ToN1</strain>
    </source>
</reference>
<dbReference type="Proteomes" id="UP000652074">
    <property type="component" value="Unassembled WGS sequence"/>
</dbReference>
<dbReference type="InterPro" id="IPR001753">
    <property type="entry name" value="Enoyl-CoA_hydra/iso"/>
</dbReference>
<dbReference type="Gene3D" id="3.90.226.10">
    <property type="entry name" value="2-enoyl-CoA Hydratase, Chain A, domain 1"/>
    <property type="match status" value="1"/>
</dbReference>
<dbReference type="Gene3D" id="1.10.12.10">
    <property type="entry name" value="Lyase 2-enoyl-coa Hydratase, Chain A, domain 2"/>
    <property type="match status" value="1"/>
</dbReference>
<dbReference type="InterPro" id="IPR014748">
    <property type="entry name" value="Enoyl-CoA_hydra_C"/>
</dbReference>